<evidence type="ECO:0000313" key="2">
    <source>
        <dbReference type="EMBL" id="SHE86498.1"/>
    </source>
</evidence>
<keyword evidence="3" id="KW-1185">Reference proteome</keyword>
<sequence>MAEVLWVIFELVIGFTRPESEVTISKRLVVGIVCTVFVVVGILIYLNNPHTSASNIY</sequence>
<dbReference type="EMBL" id="FQUQ01000001">
    <property type="protein sequence ID" value="SHE86498.1"/>
    <property type="molecule type" value="Genomic_DNA"/>
</dbReference>
<accession>A0A1M4WZ17</accession>
<proteinExistence type="predicted"/>
<evidence type="ECO:0000313" key="3">
    <source>
        <dbReference type="Proteomes" id="UP000184287"/>
    </source>
</evidence>
<keyword evidence="1" id="KW-0472">Membrane</keyword>
<organism evidence="2 3">
    <name type="scientific">Pedobacter caeni</name>
    <dbReference type="NCBI Taxonomy" id="288992"/>
    <lineage>
        <taxon>Bacteria</taxon>
        <taxon>Pseudomonadati</taxon>
        <taxon>Bacteroidota</taxon>
        <taxon>Sphingobacteriia</taxon>
        <taxon>Sphingobacteriales</taxon>
        <taxon>Sphingobacteriaceae</taxon>
        <taxon>Pedobacter</taxon>
    </lineage>
</organism>
<evidence type="ECO:0000256" key="1">
    <source>
        <dbReference type="SAM" id="Phobius"/>
    </source>
</evidence>
<feature type="transmembrane region" description="Helical" evidence="1">
    <location>
        <begin position="28"/>
        <end position="46"/>
    </location>
</feature>
<keyword evidence="1" id="KW-1133">Transmembrane helix</keyword>
<reference evidence="3" key="1">
    <citation type="submission" date="2016-11" db="EMBL/GenBank/DDBJ databases">
        <authorList>
            <person name="Varghese N."/>
            <person name="Submissions S."/>
        </authorList>
    </citation>
    <scope>NUCLEOTIDE SEQUENCE [LARGE SCALE GENOMIC DNA]</scope>
    <source>
        <strain evidence="3">DSM 16990</strain>
    </source>
</reference>
<dbReference type="Proteomes" id="UP000184287">
    <property type="component" value="Unassembled WGS sequence"/>
</dbReference>
<name>A0A1M4WZ17_9SPHI</name>
<dbReference type="RefSeq" id="WP_159441066.1">
    <property type="nucleotide sequence ID" value="NZ_FQUQ01000001.1"/>
</dbReference>
<gene>
    <name evidence="2" type="ORF">SAMN04488522_1011440</name>
</gene>
<keyword evidence="1" id="KW-0812">Transmembrane</keyword>
<dbReference type="AlphaFoldDB" id="A0A1M4WZ17"/>
<protein>
    <submittedName>
        <fullName evidence="2">Uncharacterized protein</fullName>
    </submittedName>
</protein>